<feature type="region of interest" description="Disordered" evidence="1">
    <location>
        <begin position="140"/>
        <end position="257"/>
    </location>
</feature>
<proteinExistence type="predicted"/>
<name>A0A6J4MDS0_9BACT</name>
<reference evidence="2" key="1">
    <citation type="submission" date="2020-02" db="EMBL/GenBank/DDBJ databases">
        <authorList>
            <person name="Meier V. D."/>
        </authorList>
    </citation>
    <scope>NUCLEOTIDE SEQUENCE</scope>
    <source>
        <strain evidence="2">AVDCRST_MAG11</strain>
    </source>
</reference>
<feature type="region of interest" description="Disordered" evidence="1">
    <location>
        <begin position="88"/>
        <end position="110"/>
    </location>
</feature>
<gene>
    <name evidence="2" type="ORF">AVDCRST_MAG11-3897</name>
</gene>
<evidence type="ECO:0000256" key="1">
    <source>
        <dbReference type="SAM" id="MobiDB-lite"/>
    </source>
</evidence>
<feature type="compositionally biased region" description="Gly residues" evidence="1">
    <location>
        <begin position="247"/>
        <end position="257"/>
    </location>
</feature>
<feature type="region of interest" description="Disordered" evidence="1">
    <location>
        <begin position="34"/>
        <end position="62"/>
    </location>
</feature>
<feature type="region of interest" description="Disordered" evidence="1">
    <location>
        <begin position="115"/>
        <end position="134"/>
    </location>
</feature>
<feature type="compositionally biased region" description="Basic and acidic residues" evidence="1">
    <location>
        <begin position="162"/>
        <end position="175"/>
    </location>
</feature>
<protein>
    <submittedName>
        <fullName evidence="2">Uncharacterized protein</fullName>
    </submittedName>
</protein>
<feature type="compositionally biased region" description="Basic and acidic residues" evidence="1">
    <location>
        <begin position="49"/>
        <end position="62"/>
    </location>
</feature>
<accession>A0A6J4MDS0</accession>
<sequence length="257" mass="27157">MRGRRCGPTPSIAAGLARATRPVVLASAGLPFLRAGAPALSPPHPPRGPPRDGDRGEGDHPKCLLSADLRRISDTHSNVDAAQLARTCQPRDRAAIESHDSSELVAGPGRLDRRVAAVPLEEDPRGGGRPRRRRRRVLLLQRCGGHQGSGGRARVLSGAAERGLREHPVGDDRPPQGRGSIPRHAGRQPGGTGPRPGLVRPREVRGGGRRGRARGGQDRRGARVEARDDRGGAGGAAEVCRRRRAVPGGGEGQPARR</sequence>
<dbReference type="AlphaFoldDB" id="A0A6J4MDS0"/>
<evidence type="ECO:0000313" key="2">
    <source>
        <dbReference type="EMBL" id="CAA9357471.1"/>
    </source>
</evidence>
<dbReference type="EMBL" id="CADCTU010000828">
    <property type="protein sequence ID" value="CAA9357471.1"/>
    <property type="molecule type" value="Genomic_DNA"/>
</dbReference>
<feature type="compositionally biased region" description="Basic and acidic residues" evidence="1">
    <location>
        <begin position="89"/>
        <end position="102"/>
    </location>
</feature>
<organism evidence="2">
    <name type="scientific">uncultured Gemmatimonadaceae bacterium</name>
    <dbReference type="NCBI Taxonomy" id="246130"/>
    <lineage>
        <taxon>Bacteria</taxon>
        <taxon>Pseudomonadati</taxon>
        <taxon>Gemmatimonadota</taxon>
        <taxon>Gemmatimonadia</taxon>
        <taxon>Gemmatimonadales</taxon>
        <taxon>Gemmatimonadaceae</taxon>
        <taxon>environmental samples</taxon>
    </lineage>
</organism>
<feature type="compositionally biased region" description="Basic and acidic residues" evidence="1">
    <location>
        <begin position="215"/>
        <end position="231"/>
    </location>
</feature>